<dbReference type="InterPro" id="IPR000717">
    <property type="entry name" value="PCI_dom"/>
</dbReference>
<dbReference type="PANTHER" id="PTHR14145">
    <property type="entry name" value="26S PROTESOME SUBUNIT 6"/>
    <property type="match status" value="1"/>
</dbReference>
<dbReference type="Proteomes" id="UP001583280">
    <property type="component" value="Unassembled WGS sequence"/>
</dbReference>
<evidence type="ECO:0000256" key="6">
    <source>
        <dbReference type="ARBA" id="ARBA00023242"/>
    </source>
</evidence>
<evidence type="ECO:0000259" key="7">
    <source>
        <dbReference type="PROSITE" id="PS50250"/>
    </source>
</evidence>
<dbReference type="InterPro" id="IPR036390">
    <property type="entry name" value="WH_DNA-bd_sf"/>
</dbReference>
<evidence type="ECO:0000256" key="4">
    <source>
        <dbReference type="ARBA" id="ARBA00022490"/>
    </source>
</evidence>
<accession>A0ABR3YVA7</accession>
<organism evidence="8 9">
    <name type="scientific">Ceratocystis pirilliformis</name>
    <dbReference type="NCBI Taxonomy" id="259994"/>
    <lineage>
        <taxon>Eukaryota</taxon>
        <taxon>Fungi</taxon>
        <taxon>Dikarya</taxon>
        <taxon>Ascomycota</taxon>
        <taxon>Pezizomycotina</taxon>
        <taxon>Sordariomycetes</taxon>
        <taxon>Hypocreomycetidae</taxon>
        <taxon>Microascales</taxon>
        <taxon>Ceratocystidaceae</taxon>
        <taxon>Ceratocystis</taxon>
    </lineage>
</organism>
<dbReference type="InterPro" id="IPR045135">
    <property type="entry name" value="Rpn7_N"/>
</dbReference>
<dbReference type="SMART" id="SM00088">
    <property type="entry name" value="PINT"/>
    <property type="match status" value="1"/>
</dbReference>
<dbReference type="Pfam" id="PF01399">
    <property type="entry name" value="PCI"/>
    <property type="match status" value="1"/>
</dbReference>
<evidence type="ECO:0000256" key="1">
    <source>
        <dbReference type="ARBA" id="ARBA00004123"/>
    </source>
</evidence>
<dbReference type="PROSITE" id="PS50250">
    <property type="entry name" value="PCI"/>
    <property type="match status" value="1"/>
</dbReference>
<protein>
    <recommendedName>
        <fullName evidence="7">PCI domain-containing protein</fullName>
    </recommendedName>
</protein>
<keyword evidence="6" id="KW-0539">Nucleus</keyword>
<feature type="domain" description="PCI" evidence="7">
    <location>
        <begin position="267"/>
        <end position="437"/>
    </location>
</feature>
<sequence length="570" mass="63093">MAYSELVSVFFDELRREGRPVVDGPGNIELESYLANYEGTSIFHSSGAVDQITGCYSLHMSTKIPKLTLYGICHDKNLGRTRYERLHFIGCTSVALCIPALKLAVAEAKNGSDVLLYKNAVKTLAKVAPDDPDATEDADWVSTTTAAVTEETARLQKELKLHRRNMNQESIRLTYLFLGTHYERIGNSTLALEQFNLCRPESVTPKQLLSVHAMCVRVGFYIRDWHIAMSHISKMAGIAATIENLNNDEEAAIHVCMGLTHMNRGEYQESANAFLHVGLATQNSPYSGYASPNDIAVYGSLLSLAMMDREMLQEKVLGNPQFRSFLGIEPNLRKAIVAFVAGRYGLCLSILEDCRPDYLLDLYLSKHVNILYGNIRTKCIREYCRPFSKITIKSLQSVFGERDKSIIEELKTLIRQGHLQARINTIDGLVTSQPKSTTTDVLYLTAVRATRFEDNLRNALRLIGLNIADLEPMPTASGTSELDQGTKDSLRGYFMGKRLGEDTNNHFDVRSSNRSAILGLGDVTESDGPSNRLGYQNMAVTLATLSASDTATSIATATAPVSDEDVKMSD</sequence>
<dbReference type="InterPro" id="IPR019585">
    <property type="entry name" value="Rpn7/CSN1"/>
</dbReference>
<name>A0ABR3YVA7_9PEZI</name>
<reference evidence="8 9" key="1">
    <citation type="journal article" date="2024" name="IMA Fungus">
        <title>IMA Genome - F19 : A genome assembly and annotation guide to empower mycologists, including annotated draft genome sequences of Ceratocystis pirilliformis, Diaporthe australafricana, Fusarium ophioides, Paecilomyces lecythidis, and Sporothrix stenoceras.</title>
        <authorList>
            <person name="Aylward J."/>
            <person name="Wilson A.M."/>
            <person name="Visagie C.M."/>
            <person name="Spraker J."/>
            <person name="Barnes I."/>
            <person name="Buitendag C."/>
            <person name="Ceriani C."/>
            <person name="Del Mar Angel L."/>
            <person name="du Plessis D."/>
            <person name="Fuchs T."/>
            <person name="Gasser K."/>
            <person name="Kramer D."/>
            <person name="Li W."/>
            <person name="Munsamy K."/>
            <person name="Piso A."/>
            <person name="Price J.L."/>
            <person name="Sonnekus B."/>
            <person name="Thomas C."/>
            <person name="van der Nest A."/>
            <person name="van Dijk A."/>
            <person name="van Heerden A."/>
            <person name="van Vuuren N."/>
            <person name="Yilmaz N."/>
            <person name="Duong T.A."/>
            <person name="van der Merwe N.A."/>
            <person name="Wingfield M.J."/>
            <person name="Wingfield B.D."/>
        </authorList>
    </citation>
    <scope>NUCLEOTIDE SEQUENCE [LARGE SCALE GENOMIC DNA]</scope>
    <source>
        <strain evidence="8 9">CMW 12675</strain>
    </source>
</reference>
<evidence type="ECO:0000256" key="3">
    <source>
        <dbReference type="ARBA" id="ARBA00008793"/>
    </source>
</evidence>
<evidence type="ECO:0000313" key="8">
    <source>
        <dbReference type="EMBL" id="KAL1892261.1"/>
    </source>
</evidence>
<dbReference type="SUPFAM" id="SSF46785">
    <property type="entry name" value="Winged helix' DNA-binding domain"/>
    <property type="match status" value="1"/>
</dbReference>
<dbReference type="Pfam" id="PF10602">
    <property type="entry name" value="RPN7"/>
    <property type="match status" value="1"/>
</dbReference>
<comment type="similarity">
    <text evidence="3">Belongs to the CSN1 family.</text>
</comment>
<dbReference type="EMBL" id="JAWDJO010000135">
    <property type="protein sequence ID" value="KAL1892261.1"/>
    <property type="molecule type" value="Genomic_DNA"/>
</dbReference>
<proteinExistence type="inferred from homology"/>
<dbReference type="PANTHER" id="PTHR14145:SF2">
    <property type="entry name" value="COP9 SIGNALOSOME COMPLEX SUBUNIT 1"/>
    <property type="match status" value="1"/>
</dbReference>
<comment type="subcellular location">
    <subcellularLocation>
        <location evidence="2">Cytoplasm</location>
    </subcellularLocation>
    <subcellularLocation>
        <location evidence="1">Nucleus</location>
    </subcellularLocation>
</comment>
<keyword evidence="9" id="KW-1185">Reference proteome</keyword>
<gene>
    <name evidence="8" type="ORF">Cpir12675_004616</name>
</gene>
<keyword evidence="5" id="KW-0736">Signalosome</keyword>
<evidence type="ECO:0000313" key="9">
    <source>
        <dbReference type="Proteomes" id="UP001583280"/>
    </source>
</evidence>
<dbReference type="Gene3D" id="1.25.40.570">
    <property type="match status" value="1"/>
</dbReference>
<comment type="caution">
    <text evidence="8">The sequence shown here is derived from an EMBL/GenBank/DDBJ whole genome shotgun (WGS) entry which is preliminary data.</text>
</comment>
<keyword evidence="4" id="KW-0963">Cytoplasm</keyword>
<evidence type="ECO:0000256" key="2">
    <source>
        <dbReference type="ARBA" id="ARBA00004496"/>
    </source>
</evidence>
<evidence type="ECO:0000256" key="5">
    <source>
        <dbReference type="ARBA" id="ARBA00022790"/>
    </source>
</evidence>